<protein>
    <submittedName>
        <fullName evidence="4">Membrane protein YrrS</fullName>
    </submittedName>
</protein>
<dbReference type="EMBL" id="BMOS01000007">
    <property type="protein sequence ID" value="GGN55070.1"/>
    <property type="molecule type" value="Genomic_DNA"/>
</dbReference>
<feature type="domain" description="DUF1510" evidence="3">
    <location>
        <begin position="136"/>
        <end position="224"/>
    </location>
</feature>
<accession>A0A918D0C7</accession>
<gene>
    <name evidence="4" type="primary">yrrS</name>
    <name evidence="4" type="ORF">GCM10007971_13500</name>
</gene>
<reference evidence="4" key="1">
    <citation type="journal article" date="2014" name="Int. J. Syst. Evol. Microbiol.">
        <title>Complete genome sequence of Corynebacterium casei LMG S-19264T (=DSM 44701T), isolated from a smear-ripened cheese.</title>
        <authorList>
            <consortium name="US DOE Joint Genome Institute (JGI-PGF)"/>
            <person name="Walter F."/>
            <person name="Albersmeier A."/>
            <person name="Kalinowski J."/>
            <person name="Ruckert C."/>
        </authorList>
    </citation>
    <scope>NUCLEOTIDE SEQUENCE</scope>
    <source>
        <strain evidence="4">JCM 17251</strain>
    </source>
</reference>
<evidence type="ECO:0000256" key="2">
    <source>
        <dbReference type="SAM" id="Phobius"/>
    </source>
</evidence>
<comment type="caution">
    <text evidence="4">The sequence shown here is derived from an EMBL/GenBank/DDBJ whole genome shotgun (WGS) entry which is preliminary data.</text>
</comment>
<evidence type="ECO:0000256" key="1">
    <source>
        <dbReference type="SAM" id="MobiDB-lite"/>
    </source>
</evidence>
<proteinExistence type="predicted"/>
<evidence type="ECO:0000313" key="4">
    <source>
        <dbReference type="EMBL" id="GGN55070.1"/>
    </source>
</evidence>
<feature type="compositionally biased region" description="Acidic residues" evidence="1">
    <location>
        <begin position="51"/>
        <end position="131"/>
    </location>
</feature>
<dbReference type="Proteomes" id="UP000624041">
    <property type="component" value="Unassembled WGS sequence"/>
</dbReference>
<dbReference type="InterPro" id="IPR009988">
    <property type="entry name" value="DUF1510"/>
</dbReference>
<keyword evidence="2" id="KW-0812">Transmembrane</keyword>
<feature type="compositionally biased region" description="Polar residues" evidence="1">
    <location>
        <begin position="143"/>
        <end position="154"/>
    </location>
</feature>
<keyword evidence="5" id="KW-1185">Reference proteome</keyword>
<dbReference type="Pfam" id="PF07423">
    <property type="entry name" value="DUF1510"/>
    <property type="match status" value="1"/>
</dbReference>
<feature type="transmembrane region" description="Helical" evidence="2">
    <location>
        <begin position="20"/>
        <end position="41"/>
    </location>
</feature>
<dbReference type="AlphaFoldDB" id="A0A918D0C7"/>
<dbReference type="RefSeq" id="WP_188856555.1">
    <property type="nucleotide sequence ID" value="NZ_BMOS01000007.1"/>
</dbReference>
<keyword evidence="2" id="KW-0472">Membrane</keyword>
<keyword evidence="2" id="KW-1133">Transmembrane helix</keyword>
<name>A0A918D0C7_9BACI</name>
<sequence length="225" mass="25598">MTKNNSRMDKFEKRRRNTKFINYFLTIAAVLVLFLIGAWIFGGNDKKASDDNEGSTSEEDSFFLETEDENEKPDDEEEANGKEDSDDSEVDEEDRNKDDEDESVDEKESEENDDYDEIETVETEPSDDDVAEAVMGNWPPIGTEQTGPHTTNYEDGSADRIEIKRAASKVTGIPEDDLIEVWIGNGGDQKVVATVSNRAQTEKYRIFMSWIDEEGWQPTKLETLK</sequence>
<evidence type="ECO:0000313" key="5">
    <source>
        <dbReference type="Proteomes" id="UP000624041"/>
    </source>
</evidence>
<reference evidence="4" key="2">
    <citation type="submission" date="2020-09" db="EMBL/GenBank/DDBJ databases">
        <authorList>
            <person name="Sun Q."/>
            <person name="Ohkuma M."/>
        </authorList>
    </citation>
    <scope>NUCLEOTIDE SEQUENCE</scope>
    <source>
        <strain evidence="4">JCM 17251</strain>
    </source>
</reference>
<evidence type="ECO:0000259" key="3">
    <source>
        <dbReference type="Pfam" id="PF07423"/>
    </source>
</evidence>
<feature type="region of interest" description="Disordered" evidence="1">
    <location>
        <begin position="45"/>
        <end position="156"/>
    </location>
</feature>
<organism evidence="4 5">
    <name type="scientific">Oceanobacillus indicireducens</name>
    <dbReference type="NCBI Taxonomy" id="1004261"/>
    <lineage>
        <taxon>Bacteria</taxon>
        <taxon>Bacillati</taxon>
        <taxon>Bacillota</taxon>
        <taxon>Bacilli</taxon>
        <taxon>Bacillales</taxon>
        <taxon>Bacillaceae</taxon>
        <taxon>Oceanobacillus</taxon>
    </lineage>
</organism>